<keyword evidence="5" id="KW-1185">Reference proteome</keyword>
<sequence length="123" mass="13601">MHLRQMFIVLVLSVITSFVSDLPEVLAMPVSLYLPKGMLGRIECPILANPPVTQVAWSKNEQPIDFLHTSRLKRTNQGLLVFKTVMASDEGRYTCTPCSPQGCGKPSNVVKVMVRGHVTHAIL</sequence>
<gene>
    <name evidence="3" type="ORF">CAPTEDRAFT_193230</name>
</gene>
<dbReference type="PROSITE" id="PS50835">
    <property type="entry name" value="IG_LIKE"/>
    <property type="match status" value="1"/>
</dbReference>
<dbReference type="Pfam" id="PF13895">
    <property type="entry name" value="Ig_2"/>
    <property type="match status" value="1"/>
</dbReference>
<keyword evidence="1" id="KW-0732">Signal</keyword>
<dbReference type="AlphaFoldDB" id="R7UPB3"/>
<evidence type="ECO:0000313" key="5">
    <source>
        <dbReference type="Proteomes" id="UP000014760"/>
    </source>
</evidence>
<dbReference type="EMBL" id="KB301235">
    <property type="protein sequence ID" value="ELU05782.1"/>
    <property type="molecule type" value="Genomic_DNA"/>
</dbReference>
<dbReference type="HOGENOM" id="CLU_2017363_0_0_1"/>
<feature type="signal peptide" evidence="1">
    <location>
        <begin position="1"/>
        <end position="27"/>
    </location>
</feature>
<reference evidence="3 5" key="2">
    <citation type="journal article" date="2013" name="Nature">
        <title>Insights into bilaterian evolution from three spiralian genomes.</title>
        <authorList>
            <person name="Simakov O."/>
            <person name="Marletaz F."/>
            <person name="Cho S.J."/>
            <person name="Edsinger-Gonzales E."/>
            <person name="Havlak P."/>
            <person name="Hellsten U."/>
            <person name="Kuo D.H."/>
            <person name="Larsson T."/>
            <person name="Lv J."/>
            <person name="Arendt D."/>
            <person name="Savage R."/>
            <person name="Osoegawa K."/>
            <person name="de Jong P."/>
            <person name="Grimwood J."/>
            <person name="Chapman J.A."/>
            <person name="Shapiro H."/>
            <person name="Aerts A."/>
            <person name="Otillar R.P."/>
            <person name="Terry A.Y."/>
            <person name="Boore J.L."/>
            <person name="Grigoriev I.V."/>
            <person name="Lindberg D.R."/>
            <person name="Seaver E.C."/>
            <person name="Weisblat D.A."/>
            <person name="Putnam N.H."/>
            <person name="Rokhsar D.S."/>
        </authorList>
    </citation>
    <scope>NUCLEOTIDE SEQUENCE</scope>
    <source>
        <strain evidence="3 5">I ESC-2004</strain>
    </source>
</reference>
<evidence type="ECO:0000256" key="1">
    <source>
        <dbReference type="SAM" id="SignalP"/>
    </source>
</evidence>
<evidence type="ECO:0000259" key="2">
    <source>
        <dbReference type="PROSITE" id="PS50835"/>
    </source>
</evidence>
<dbReference type="InterPro" id="IPR036179">
    <property type="entry name" value="Ig-like_dom_sf"/>
</dbReference>
<accession>R7UPB3</accession>
<proteinExistence type="predicted"/>
<dbReference type="EMBL" id="AMQN01007709">
    <property type="status" value="NOT_ANNOTATED_CDS"/>
    <property type="molecule type" value="Genomic_DNA"/>
</dbReference>
<protein>
    <recommendedName>
        <fullName evidence="2">Ig-like domain-containing protein</fullName>
    </recommendedName>
</protein>
<dbReference type="EnsemblMetazoa" id="CapteT193230">
    <property type="protein sequence ID" value="CapteP193230"/>
    <property type="gene ID" value="CapteG193230"/>
</dbReference>
<name>R7UPB3_CAPTE</name>
<dbReference type="STRING" id="283909.R7UPB3"/>
<organism evidence="3">
    <name type="scientific">Capitella teleta</name>
    <name type="common">Polychaete worm</name>
    <dbReference type="NCBI Taxonomy" id="283909"/>
    <lineage>
        <taxon>Eukaryota</taxon>
        <taxon>Metazoa</taxon>
        <taxon>Spiralia</taxon>
        <taxon>Lophotrochozoa</taxon>
        <taxon>Annelida</taxon>
        <taxon>Polychaeta</taxon>
        <taxon>Sedentaria</taxon>
        <taxon>Scolecida</taxon>
        <taxon>Capitellidae</taxon>
        <taxon>Capitella</taxon>
    </lineage>
</organism>
<dbReference type="Proteomes" id="UP000014760">
    <property type="component" value="Unassembled WGS sequence"/>
</dbReference>
<evidence type="ECO:0000313" key="3">
    <source>
        <dbReference type="EMBL" id="ELU05782.1"/>
    </source>
</evidence>
<dbReference type="InterPro" id="IPR007110">
    <property type="entry name" value="Ig-like_dom"/>
</dbReference>
<feature type="domain" description="Ig-like" evidence="2">
    <location>
        <begin position="23"/>
        <end position="96"/>
    </location>
</feature>
<feature type="chain" id="PRO_5008788210" description="Ig-like domain-containing protein" evidence="1">
    <location>
        <begin position="28"/>
        <end position="123"/>
    </location>
</feature>
<reference evidence="5" key="1">
    <citation type="submission" date="2012-12" db="EMBL/GenBank/DDBJ databases">
        <authorList>
            <person name="Hellsten U."/>
            <person name="Grimwood J."/>
            <person name="Chapman J.A."/>
            <person name="Shapiro H."/>
            <person name="Aerts A."/>
            <person name="Otillar R.P."/>
            <person name="Terry A.Y."/>
            <person name="Boore J.L."/>
            <person name="Simakov O."/>
            <person name="Marletaz F."/>
            <person name="Cho S.-J."/>
            <person name="Edsinger-Gonzales E."/>
            <person name="Havlak P."/>
            <person name="Kuo D.-H."/>
            <person name="Larsson T."/>
            <person name="Lv J."/>
            <person name="Arendt D."/>
            <person name="Savage R."/>
            <person name="Osoegawa K."/>
            <person name="de Jong P."/>
            <person name="Lindberg D.R."/>
            <person name="Seaver E.C."/>
            <person name="Weisblat D.A."/>
            <person name="Putnam N.H."/>
            <person name="Grigoriev I.V."/>
            <person name="Rokhsar D.S."/>
        </authorList>
    </citation>
    <scope>NUCLEOTIDE SEQUENCE</scope>
    <source>
        <strain evidence="5">I ESC-2004</strain>
    </source>
</reference>
<dbReference type="OMA" id="PCVASGD"/>
<dbReference type="InterPro" id="IPR013783">
    <property type="entry name" value="Ig-like_fold"/>
</dbReference>
<evidence type="ECO:0000313" key="4">
    <source>
        <dbReference type="EnsemblMetazoa" id="CapteP193230"/>
    </source>
</evidence>
<reference evidence="4" key="3">
    <citation type="submission" date="2015-06" db="UniProtKB">
        <authorList>
            <consortium name="EnsemblMetazoa"/>
        </authorList>
    </citation>
    <scope>IDENTIFICATION</scope>
</reference>
<dbReference type="OrthoDB" id="6234674at2759"/>
<dbReference type="Gene3D" id="2.60.40.10">
    <property type="entry name" value="Immunoglobulins"/>
    <property type="match status" value="1"/>
</dbReference>
<dbReference type="SUPFAM" id="SSF48726">
    <property type="entry name" value="Immunoglobulin"/>
    <property type="match status" value="1"/>
</dbReference>